<accession>A0A9N9AXC7</accession>
<dbReference type="PANTHER" id="PTHR24410">
    <property type="entry name" value="HL07962P-RELATED"/>
    <property type="match status" value="1"/>
</dbReference>
<feature type="domain" description="TLDc" evidence="2">
    <location>
        <begin position="239"/>
        <end position="408"/>
    </location>
</feature>
<dbReference type="SMART" id="SM00584">
    <property type="entry name" value="TLDc"/>
    <property type="match status" value="1"/>
</dbReference>
<gene>
    <name evidence="3" type="ORF">CPELLU_LOCUS4508</name>
</gene>
<comment type="caution">
    <text evidence="3">The sequence shown here is derived from an EMBL/GenBank/DDBJ whole genome shotgun (WGS) entry which is preliminary data.</text>
</comment>
<dbReference type="InterPro" id="IPR006571">
    <property type="entry name" value="TLDc_dom"/>
</dbReference>
<dbReference type="PROSITE" id="PS50097">
    <property type="entry name" value="BTB"/>
    <property type="match status" value="1"/>
</dbReference>
<dbReference type="Pfam" id="PF00651">
    <property type="entry name" value="BTB"/>
    <property type="match status" value="1"/>
</dbReference>
<dbReference type="Gene3D" id="3.30.710.10">
    <property type="entry name" value="Potassium Channel Kv1.1, Chain A"/>
    <property type="match status" value="1"/>
</dbReference>
<dbReference type="CDD" id="cd18186">
    <property type="entry name" value="BTB_POZ_ZBTB_KLHL-like"/>
    <property type="match status" value="1"/>
</dbReference>
<protein>
    <submittedName>
        <fullName evidence="3">12549_t:CDS:1</fullName>
    </submittedName>
</protein>
<dbReference type="PROSITE" id="PS51886">
    <property type="entry name" value="TLDC"/>
    <property type="match status" value="1"/>
</dbReference>
<dbReference type="OrthoDB" id="2375641at2759"/>
<dbReference type="Pfam" id="PF07534">
    <property type="entry name" value="TLD"/>
    <property type="match status" value="1"/>
</dbReference>
<sequence>MSKTFSKDLVEDFKSLYESKEHYDTIITVGEEPNIEQVYAHSVILCTRSSYFRSALSNKWAERKEGYLILSKPNINAMTFKIILKFLYCGVVDLEDLEDETILELLVAADELLIQRLIDFIQEFLIKDSTELLELRLGRMLNFITHNKQFIELKEAFLETIYSKNENTNILEETLHELIKLIRFHQIDPKEFVPEVWAYKDLLPDNLIEDVIRCYLDSDARPMYNTFLIRWGNFEIESVLINKEIALILTKWIDKTNIDDDISKGSKYNFKRLFRSSLDGLSSQMFHRICDNQGATIVIAKIKNTTLLIGGYNPLDWNGADEWKQTIDSFLFVLDFKDIRKGVVSRINHSHSKYAVFCDINCGPSFGEGPDFHILNNSYTLKYKAKSYSKMVNSHTLSILDYEVFQVESIAKPSIIENKQ</sequence>
<evidence type="ECO:0000313" key="4">
    <source>
        <dbReference type="Proteomes" id="UP000789759"/>
    </source>
</evidence>
<feature type="domain" description="BTB" evidence="1">
    <location>
        <begin position="23"/>
        <end position="96"/>
    </location>
</feature>
<dbReference type="InterPro" id="IPR011333">
    <property type="entry name" value="SKP1/BTB/POZ_sf"/>
</dbReference>
<dbReference type="PANTHER" id="PTHR24410:SF23">
    <property type="entry name" value="BTB DOMAIN-CONTAINING PROTEIN-RELATED"/>
    <property type="match status" value="1"/>
</dbReference>
<organism evidence="3 4">
    <name type="scientific">Cetraspora pellucida</name>
    <dbReference type="NCBI Taxonomy" id="1433469"/>
    <lineage>
        <taxon>Eukaryota</taxon>
        <taxon>Fungi</taxon>
        <taxon>Fungi incertae sedis</taxon>
        <taxon>Mucoromycota</taxon>
        <taxon>Glomeromycotina</taxon>
        <taxon>Glomeromycetes</taxon>
        <taxon>Diversisporales</taxon>
        <taxon>Gigasporaceae</taxon>
        <taxon>Cetraspora</taxon>
    </lineage>
</organism>
<reference evidence="3" key="1">
    <citation type="submission" date="2021-06" db="EMBL/GenBank/DDBJ databases">
        <authorList>
            <person name="Kallberg Y."/>
            <person name="Tangrot J."/>
            <person name="Rosling A."/>
        </authorList>
    </citation>
    <scope>NUCLEOTIDE SEQUENCE</scope>
    <source>
        <strain evidence="3">FL966</strain>
    </source>
</reference>
<keyword evidence="4" id="KW-1185">Reference proteome</keyword>
<name>A0A9N9AXC7_9GLOM</name>
<dbReference type="InterPro" id="IPR000210">
    <property type="entry name" value="BTB/POZ_dom"/>
</dbReference>
<evidence type="ECO:0000259" key="1">
    <source>
        <dbReference type="PROSITE" id="PS50097"/>
    </source>
</evidence>
<dbReference type="InterPro" id="IPR051481">
    <property type="entry name" value="BTB-POZ/Galectin-3-binding"/>
</dbReference>
<proteinExistence type="predicted"/>
<evidence type="ECO:0000313" key="3">
    <source>
        <dbReference type="EMBL" id="CAG8545686.1"/>
    </source>
</evidence>
<dbReference type="AlphaFoldDB" id="A0A9N9AXC7"/>
<dbReference type="SMART" id="SM00225">
    <property type="entry name" value="BTB"/>
    <property type="match status" value="1"/>
</dbReference>
<dbReference type="EMBL" id="CAJVQA010002388">
    <property type="protein sequence ID" value="CAG8545686.1"/>
    <property type="molecule type" value="Genomic_DNA"/>
</dbReference>
<dbReference type="SUPFAM" id="SSF54695">
    <property type="entry name" value="POZ domain"/>
    <property type="match status" value="1"/>
</dbReference>
<evidence type="ECO:0000259" key="2">
    <source>
        <dbReference type="PROSITE" id="PS51886"/>
    </source>
</evidence>
<dbReference type="Proteomes" id="UP000789759">
    <property type="component" value="Unassembled WGS sequence"/>
</dbReference>